<reference evidence="1" key="1">
    <citation type="journal article" date="2020" name="mSystems">
        <title>Genome- and Community-Level Interaction Insights into Carbon Utilization and Element Cycling Functions of Hydrothermarchaeota in Hydrothermal Sediment.</title>
        <authorList>
            <person name="Zhou Z."/>
            <person name="Liu Y."/>
            <person name="Xu W."/>
            <person name="Pan J."/>
            <person name="Luo Z.H."/>
            <person name="Li M."/>
        </authorList>
    </citation>
    <scope>NUCLEOTIDE SEQUENCE [LARGE SCALE GENOMIC DNA]</scope>
    <source>
        <strain evidence="1">HyVt-443</strain>
    </source>
</reference>
<accession>A0A831RQ27</accession>
<dbReference type="Proteomes" id="UP000886251">
    <property type="component" value="Unassembled WGS sequence"/>
</dbReference>
<dbReference type="InterPro" id="IPR021363">
    <property type="entry name" value="DUF2835"/>
</dbReference>
<protein>
    <submittedName>
        <fullName evidence="1">DUF2835 family protein</fullName>
    </submittedName>
</protein>
<dbReference type="Pfam" id="PF11197">
    <property type="entry name" value="DUF2835"/>
    <property type="match status" value="1"/>
</dbReference>
<comment type="caution">
    <text evidence="1">The sequence shown here is derived from an EMBL/GenBank/DDBJ whole genome shotgun (WGS) entry which is preliminary data.</text>
</comment>
<organism evidence="1">
    <name type="scientific">Sedimenticola thiotaurini</name>
    <dbReference type="NCBI Taxonomy" id="1543721"/>
    <lineage>
        <taxon>Bacteria</taxon>
        <taxon>Pseudomonadati</taxon>
        <taxon>Pseudomonadota</taxon>
        <taxon>Gammaproteobacteria</taxon>
        <taxon>Chromatiales</taxon>
        <taxon>Sedimenticolaceae</taxon>
        <taxon>Sedimenticola</taxon>
    </lineage>
</organism>
<evidence type="ECO:0000313" key="1">
    <source>
        <dbReference type="EMBL" id="HEB96609.1"/>
    </source>
</evidence>
<gene>
    <name evidence="1" type="ORF">ENI96_09300</name>
</gene>
<proteinExistence type="predicted"/>
<dbReference type="AlphaFoldDB" id="A0A831RQ27"/>
<dbReference type="EMBL" id="DRKP01000105">
    <property type="protein sequence ID" value="HEB96609.1"/>
    <property type="molecule type" value="Genomic_DNA"/>
</dbReference>
<sequence length="73" mass="8411">MQRIRFRIDLPPERFVRYYQGVAQAVVVQAEDGRNIQLPAVNLRPFVTGEGVRGRFQLTLDDDGRLLQIDRIG</sequence>
<name>A0A831RQ27_9GAMM</name>